<dbReference type="Proteomes" id="UP000677228">
    <property type="component" value="Unassembled WGS sequence"/>
</dbReference>
<accession>A0A8S2T1K1</accession>
<dbReference type="InterPro" id="IPR005162">
    <property type="entry name" value="Retrotrans_gag_dom"/>
</dbReference>
<comment type="caution">
    <text evidence="4">The sequence shown here is derived from an EMBL/GenBank/DDBJ whole genome shotgun (WGS) entry which is preliminary data.</text>
</comment>
<dbReference type="EMBL" id="CAJNOK010031506">
    <property type="protein sequence ID" value="CAF1473036.1"/>
    <property type="molecule type" value="Genomic_DNA"/>
</dbReference>
<reference evidence="4" key="1">
    <citation type="submission" date="2021-02" db="EMBL/GenBank/DDBJ databases">
        <authorList>
            <person name="Nowell W R."/>
        </authorList>
    </citation>
    <scope>NUCLEOTIDE SEQUENCE</scope>
</reference>
<dbReference type="Pfam" id="PF03732">
    <property type="entry name" value="Retrotrans_gag"/>
    <property type="match status" value="1"/>
</dbReference>
<evidence type="ECO:0000256" key="1">
    <source>
        <dbReference type="SAM" id="MobiDB-lite"/>
    </source>
</evidence>
<proteinExistence type="predicted"/>
<evidence type="ECO:0000259" key="2">
    <source>
        <dbReference type="Pfam" id="PF03732"/>
    </source>
</evidence>
<evidence type="ECO:0000313" key="4">
    <source>
        <dbReference type="EMBL" id="CAF4264548.1"/>
    </source>
</evidence>
<dbReference type="PANTHER" id="PTHR33223">
    <property type="entry name" value="CCHC-TYPE DOMAIN-CONTAINING PROTEIN"/>
    <property type="match status" value="1"/>
</dbReference>
<dbReference type="Proteomes" id="UP000682733">
    <property type="component" value="Unassembled WGS sequence"/>
</dbReference>
<gene>
    <name evidence="3" type="ORF">OVA965_LOCUS35732</name>
    <name evidence="4" type="ORF">TMI583_LOCUS36708</name>
</gene>
<feature type="region of interest" description="Disordered" evidence="1">
    <location>
        <begin position="84"/>
        <end position="125"/>
    </location>
</feature>
<organism evidence="4 5">
    <name type="scientific">Didymodactylos carnosus</name>
    <dbReference type="NCBI Taxonomy" id="1234261"/>
    <lineage>
        <taxon>Eukaryota</taxon>
        <taxon>Metazoa</taxon>
        <taxon>Spiralia</taxon>
        <taxon>Gnathifera</taxon>
        <taxon>Rotifera</taxon>
        <taxon>Eurotatoria</taxon>
        <taxon>Bdelloidea</taxon>
        <taxon>Philodinida</taxon>
        <taxon>Philodinidae</taxon>
        <taxon>Didymodactylos</taxon>
    </lineage>
</organism>
<evidence type="ECO:0000313" key="5">
    <source>
        <dbReference type="Proteomes" id="UP000682733"/>
    </source>
</evidence>
<name>A0A8S2T1K1_9BILA</name>
<dbReference type="PANTHER" id="PTHR33223:SF6">
    <property type="entry name" value="CCHC-TYPE DOMAIN-CONTAINING PROTEIN"/>
    <property type="match status" value="1"/>
</dbReference>
<sequence length="347" mass="39424">MKERMKKLTNDTKVRLDDMAADTEDIKSKGKEMAEKLTTIQTDMTKLQADVSESIAKTELVQHEILKSIAALGDQFKASFVLSSNTSRPQSAMNEETSVEDTRKNSNLFSPVSQPPHGSPTVQRSHMPLGETQTIVMPARNSLPIYSGTPSEKLLPFLLRLRDYTVIVYDWHAEQLLNGMSQLLQGTALEWFLQLRAQQKIPDAWDTFQNVFIDQFTSPLRLAQMKQQWHEYVQKSNESVSEFIVRLLGLWKEMKPQETEADLVQHIYTKLHAELVQLIGVKDPLMVDALLAQAKVAEQVVFLSITTVSISYNNNSRGGNFVDPFGYPQTLLRLTLLRHCFSSVQPW</sequence>
<dbReference type="AlphaFoldDB" id="A0A8S2T1K1"/>
<evidence type="ECO:0000313" key="3">
    <source>
        <dbReference type="EMBL" id="CAF1473036.1"/>
    </source>
</evidence>
<protein>
    <recommendedName>
        <fullName evidence="2">Retrotransposon gag domain-containing protein</fullName>
    </recommendedName>
</protein>
<dbReference type="EMBL" id="CAJOBA010053404">
    <property type="protein sequence ID" value="CAF4264548.1"/>
    <property type="molecule type" value="Genomic_DNA"/>
</dbReference>
<feature type="compositionally biased region" description="Polar residues" evidence="1">
    <location>
        <begin position="84"/>
        <end position="96"/>
    </location>
</feature>
<feature type="domain" description="Retrotransposon gag" evidence="2">
    <location>
        <begin position="183"/>
        <end position="268"/>
    </location>
</feature>